<name>T0RF60_SAPDV</name>
<accession>T0RF60</accession>
<evidence type="ECO:0000313" key="3">
    <source>
        <dbReference type="Proteomes" id="UP000030762"/>
    </source>
</evidence>
<keyword evidence="1" id="KW-0472">Membrane</keyword>
<keyword evidence="3" id="KW-1185">Reference proteome</keyword>
<dbReference type="VEuPathDB" id="FungiDB:SDRG_11397"/>
<dbReference type="EMBL" id="JH767172">
    <property type="protein sequence ID" value="EQC30918.1"/>
    <property type="molecule type" value="Genomic_DNA"/>
</dbReference>
<feature type="transmembrane region" description="Helical" evidence="1">
    <location>
        <begin position="20"/>
        <end position="39"/>
    </location>
</feature>
<keyword evidence="1" id="KW-1133">Transmembrane helix</keyword>
<feature type="transmembrane region" description="Helical" evidence="1">
    <location>
        <begin position="272"/>
        <end position="292"/>
    </location>
</feature>
<proteinExistence type="predicted"/>
<sequence>MRKVAPTSSCYRVHRHGLAWFLSIASLFNVSSMPLTAYLSEYLPWVGRLSAAESYANYTTFSTAMLAVNQQLYSSATLPRGVVYLVDDLNDAQVARALLPLAQPPMDANMCFRTHLLGLPGLIYYTGAHVDLLCSVLQLPNTSSIGKWANLGSCFHAQLITFTLGRSCLWVVPGDAIHNTTNDSSDHVTVYFAYWESRYESWVWFKFVYRICATLFVWNRLWRLYYRHVFELEARLQISGHRQTMPEGAWSYQLVVGDPTTIILMDPWVASLYFLDIWLSVTNLAIAIMQVTQNGNAKLMLLSMSYLARTVWFAYWGLCLVSFGLKRWQKEHIFGEVDPTLVAIAVTIYGPVLTWMNGHVEIFTRIYRWTFYCLLPAERRSQEIESALGCVIYAGLITCIPLLYGLIAPHVPQFQRHSTVEYSSFHFNNVKTRVAFGLARALYHEPRLQSRGGNLHRAFAAIPRLKQCPTISLRSTDCFVLCYCDGHLHEKLRLSLLDSLDRTHTEIPRAATSSEFVVNVLAKPDGTLL</sequence>
<feature type="transmembrane region" description="Helical" evidence="1">
    <location>
        <begin position="387"/>
        <end position="407"/>
    </location>
</feature>
<reference evidence="2 3" key="1">
    <citation type="submission" date="2012-04" db="EMBL/GenBank/DDBJ databases">
        <title>The Genome Sequence of Saprolegnia declina VS20.</title>
        <authorList>
            <consortium name="The Broad Institute Genome Sequencing Platform"/>
            <person name="Russ C."/>
            <person name="Nusbaum C."/>
            <person name="Tyler B."/>
            <person name="van West P."/>
            <person name="Dieguez-Uribeondo J."/>
            <person name="de Bruijn I."/>
            <person name="Tripathy S."/>
            <person name="Jiang R."/>
            <person name="Young S.K."/>
            <person name="Zeng Q."/>
            <person name="Gargeya S."/>
            <person name="Fitzgerald M."/>
            <person name="Haas B."/>
            <person name="Abouelleil A."/>
            <person name="Alvarado L."/>
            <person name="Arachchi H.M."/>
            <person name="Berlin A."/>
            <person name="Chapman S.B."/>
            <person name="Goldberg J."/>
            <person name="Griggs A."/>
            <person name="Gujja S."/>
            <person name="Hansen M."/>
            <person name="Howarth C."/>
            <person name="Imamovic A."/>
            <person name="Larimer J."/>
            <person name="McCowen C."/>
            <person name="Montmayeur A."/>
            <person name="Murphy C."/>
            <person name="Neiman D."/>
            <person name="Pearson M."/>
            <person name="Priest M."/>
            <person name="Roberts A."/>
            <person name="Saif S."/>
            <person name="Shea T."/>
            <person name="Sisk P."/>
            <person name="Sykes S."/>
            <person name="Wortman J."/>
            <person name="Nusbaum C."/>
            <person name="Birren B."/>
        </authorList>
    </citation>
    <scope>NUCLEOTIDE SEQUENCE [LARGE SCALE GENOMIC DNA]</scope>
    <source>
        <strain evidence="2 3">VS20</strain>
    </source>
</reference>
<organism evidence="2 3">
    <name type="scientific">Saprolegnia diclina (strain VS20)</name>
    <dbReference type="NCBI Taxonomy" id="1156394"/>
    <lineage>
        <taxon>Eukaryota</taxon>
        <taxon>Sar</taxon>
        <taxon>Stramenopiles</taxon>
        <taxon>Oomycota</taxon>
        <taxon>Saprolegniomycetes</taxon>
        <taxon>Saprolegniales</taxon>
        <taxon>Saprolegniaceae</taxon>
        <taxon>Saprolegnia</taxon>
    </lineage>
</organism>
<dbReference type="InParanoid" id="T0RF60"/>
<protein>
    <submittedName>
        <fullName evidence="2">Uncharacterized protein</fullName>
    </submittedName>
</protein>
<dbReference type="RefSeq" id="XP_008615656.1">
    <property type="nucleotide sequence ID" value="XM_008617434.1"/>
</dbReference>
<evidence type="ECO:0000313" key="2">
    <source>
        <dbReference type="EMBL" id="EQC30918.1"/>
    </source>
</evidence>
<keyword evidence="1" id="KW-0812">Transmembrane</keyword>
<dbReference type="Proteomes" id="UP000030762">
    <property type="component" value="Unassembled WGS sequence"/>
</dbReference>
<gene>
    <name evidence="2" type="ORF">SDRG_11397</name>
</gene>
<dbReference type="OrthoDB" id="66910at2759"/>
<feature type="transmembrane region" description="Helical" evidence="1">
    <location>
        <begin position="304"/>
        <end position="325"/>
    </location>
</feature>
<evidence type="ECO:0000256" key="1">
    <source>
        <dbReference type="SAM" id="Phobius"/>
    </source>
</evidence>
<dbReference type="GeneID" id="19952124"/>
<dbReference type="AlphaFoldDB" id="T0RF60"/>